<dbReference type="EMBL" id="JAKWBI020000381">
    <property type="protein sequence ID" value="KAJ2895705.1"/>
    <property type="molecule type" value="Genomic_DNA"/>
</dbReference>
<dbReference type="AlphaFoldDB" id="A0AAD5RP56"/>
<evidence type="ECO:0000256" key="1">
    <source>
        <dbReference type="SAM" id="MobiDB-lite"/>
    </source>
</evidence>
<gene>
    <name evidence="2" type="ORF">MKZ38_006249</name>
</gene>
<sequence>MGRCHATETGLHREKLDREFAKVNARIDDLFNLAKRSDAISYNGLLRWYPTTARAFFRLRYPRTDGDKNLLVDLVKFYEIQDYQRWPIDSDIDNVEYDDPNQPNKTSFDEHISLEEATRIYPRRAVEALAVIPGLDEERFDDFEARAATVPSTVTKRTGAWEAPRDAKRVEYRPNPQREVKPFRLSDFYPEMSESPEPSKSSGPHTHVT</sequence>
<dbReference type="Proteomes" id="UP001201980">
    <property type="component" value="Unassembled WGS sequence"/>
</dbReference>
<keyword evidence="3" id="KW-1185">Reference proteome</keyword>
<comment type="caution">
    <text evidence="2">The sequence shown here is derived from an EMBL/GenBank/DDBJ whole genome shotgun (WGS) entry which is preliminary data.</text>
</comment>
<feature type="region of interest" description="Disordered" evidence="1">
    <location>
        <begin position="157"/>
        <end position="209"/>
    </location>
</feature>
<proteinExistence type="predicted"/>
<feature type="compositionally biased region" description="Low complexity" evidence="1">
    <location>
        <begin position="190"/>
        <end position="202"/>
    </location>
</feature>
<feature type="compositionally biased region" description="Basic and acidic residues" evidence="1">
    <location>
        <begin position="163"/>
        <end position="184"/>
    </location>
</feature>
<reference evidence="2" key="1">
    <citation type="submission" date="2022-07" db="EMBL/GenBank/DDBJ databases">
        <title>Draft genome sequence of Zalerion maritima ATCC 34329, a (micro)plastics degrading marine fungus.</title>
        <authorList>
            <person name="Paco A."/>
            <person name="Goncalves M.F.M."/>
            <person name="Rocha-Santos T.A.P."/>
            <person name="Alves A."/>
        </authorList>
    </citation>
    <scope>NUCLEOTIDE SEQUENCE</scope>
    <source>
        <strain evidence="2">ATCC 34329</strain>
    </source>
</reference>
<evidence type="ECO:0000313" key="2">
    <source>
        <dbReference type="EMBL" id="KAJ2895705.1"/>
    </source>
</evidence>
<accession>A0AAD5RP56</accession>
<organism evidence="2 3">
    <name type="scientific">Zalerion maritima</name>
    <dbReference type="NCBI Taxonomy" id="339359"/>
    <lineage>
        <taxon>Eukaryota</taxon>
        <taxon>Fungi</taxon>
        <taxon>Dikarya</taxon>
        <taxon>Ascomycota</taxon>
        <taxon>Pezizomycotina</taxon>
        <taxon>Sordariomycetes</taxon>
        <taxon>Lulworthiomycetidae</taxon>
        <taxon>Lulworthiales</taxon>
        <taxon>Lulworthiaceae</taxon>
        <taxon>Zalerion</taxon>
    </lineage>
</organism>
<evidence type="ECO:0000313" key="3">
    <source>
        <dbReference type="Proteomes" id="UP001201980"/>
    </source>
</evidence>
<name>A0AAD5RP56_9PEZI</name>
<protein>
    <submittedName>
        <fullName evidence="2">Uncharacterized protein</fullName>
    </submittedName>
</protein>